<protein>
    <recommendedName>
        <fullName evidence="4">Bromo domain-containing protein</fullName>
    </recommendedName>
</protein>
<evidence type="ECO:0000259" key="4">
    <source>
        <dbReference type="PROSITE" id="PS50014"/>
    </source>
</evidence>
<dbReference type="PROSITE" id="PS00633">
    <property type="entry name" value="BROMODOMAIN_1"/>
    <property type="match status" value="1"/>
</dbReference>
<dbReference type="AlphaFoldDB" id="A0A4S4DLC9"/>
<dbReference type="EMBL" id="SDRB02010988">
    <property type="protein sequence ID" value="THG03334.1"/>
    <property type="molecule type" value="Genomic_DNA"/>
</dbReference>
<reference evidence="5 6" key="1">
    <citation type="journal article" date="2018" name="Proc. Natl. Acad. Sci. U.S.A.">
        <title>Draft genome sequence of Camellia sinensis var. sinensis provides insights into the evolution of the tea genome and tea quality.</title>
        <authorList>
            <person name="Wei C."/>
            <person name="Yang H."/>
            <person name="Wang S."/>
            <person name="Zhao J."/>
            <person name="Liu C."/>
            <person name="Gao L."/>
            <person name="Xia E."/>
            <person name="Lu Y."/>
            <person name="Tai Y."/>
            <person name="She G."/>
            <person name="Sun J."/>
            <person name="Cao H."/>
            <person name="Tong W."/>
            <person name="Gao Q."/>
            <person name="Li Y."/>
            <person name="Deng W."/>
            <person name="Jiang X."/>
            <person name="Wang W."/>
            <person name="Chen Q."/>
            <person name="Zhang S."/>
            <person name="Li H."/>
            <person name="Wu J."/>
            <person name="Wang P."/>
            <person name="Li P."/>
            <person name="Shi C."/>
            <person name="Zheng F."/>
            <person name="Jian J."/>
            <person name="Huang B."/>
            <person name="Shan D."/>
            <person name="Shi M."/>
            <person name="Fang C."/>
            <person name="Yue Y."/>
            <person name="Li F."/>
            <person name="Li D."/>
            <person name="Wei S."/>
            <person name="Han B."/>
            <person name="Jiang C."/>
            <person name="Yin Y."/>
            <person name="Xia T."/>
            <person name="Zhang Z."/>
            <person name="Bennetzen J.L."/>
            <person name="Zhao S."/>
            <person name="Wan X."/>
        </authorList>
    </citation>
    <scope>NUCLEOTIDE SEQUENCE [LARGE SCALE GENOMIC DNA]</scope>
    <source>
        <strain evidence="6">cv. Shuchazao</strain>
        <tissue evidence="5">Leaf</tissue>
    </source>
</reference>
<feature type="region of interest" description="Disordered" evidence="3">
    <location>
        <begin position="26"/>
        <end position="65"/>
    </location>
</feature>
<dbReference type="STRING" id="542762.A0A4S4DLC9"/>
<dbReference type="InterPro" id="IPR018359">
    <property type="entry name" value="Bromodomain_CS"/>
</dbReference>
<dbReference type="SMART" id="SM00297">
    <property type="entry name" value="BROMO"/>
    <property type="match status" value="1"/>
</dbReference>
<dbReference type="InterPro" id="IPR001487">
    <property type="entry name" value="Bromodomain"/>
</dbReference>
<feature type="region of interest" description="Disordered" evidence="3">
    <location>
        <begin position="96"/>
        <end position="156"/>
    </location>
</feature>
<evidence type="ECO:0000256" key="1">
    <source>
        <dbReference type="ARBA" id="ARBA00023117"/>
    </source>
</evidence>
<dbReference type="Pfam" id="PF00439">
    <property type="entry name" value="Bromodomain"/>
    <property type="match status" value="1"/>
</dbReference>
<evidence type="ECO:0000313" key="5">
    <source>
        <dbReference type="EMBL" id="THG03334.1"/>
    </source>
</evidence>
<organism evidence="5 6">
    <name type="scientific">Camellia sinensis var. sinensis</name>
    <name type="common">China tea</name>
    <dbReference type="NCBI Taxonomy" id="542762"/>
    <lineage>
        <taxon>Eukaryota</taxon>
        <taxon>Viridiplantae</taxon>
        <taxon>Streptophyta</taxon>
        <taxon>Embryophyta</taxon>
        <taxon>Tracheophyta</taxon>
        <taxon>Spermatophyta</taxon>
        <taxon>Magnoliopsida</taxon>
        <taxon>eudicotyledons</taxon>
        <taxon>Gunneridae</taxon>
        <taxon>Pentapetalae</taxon>
        <taxon>asterids</taxon>
        <taxon>Ericales</taxon>
        <taxon>Theaceae</taxon>
        <taxon>Camellia</taxon>
    </lineage>
</organism>
<feature type="domain" description="Bromo" evidence="4">
    <location>
        <begin position="212"/>
        <end position="285"/>
    </location>
</feature>
<comment type="caution">
    <text evidence="5">The sequence shown here is derived from an EMBL/GenBank/DDBJ whole genome shotgun (WGS) entry which is preliminary data.</text>
</comment>
<dbReference type="InterPro" id="IPR036427">
    <property type="entry name" value="Bromodomain-like_sf"/>
</dbReference>
<sequence length="629" mass="70406">MKRKRGNKKGKSKKLPVVVVNEPTQNVVSLNTEDNSGFGDIDNDDNDCGMEAETPSSMETDQPEKLASINSDRLINKASAKLVYGRVKVKIKTKTLQSQLTSSDVPTQSDTDKSSQQVGQENQGIVSEKMEDSANSLPDVNTAVSGNPSKKAGSIKIKSSRGFGSLGMNQCSNAAVVQSERTNQKEPGVLCRDPHYNEQELTASLEVIKKIMKMDAAEPFNAPVNPVALGIPDYFDVIDTPMDFGTICSNLESGVKYMNSEDVFKDVQYIWENCYKYNNKGDYVVELMKRVKKNFSKYWTAAGLYTEQPGINGVESIQSKDVAPSSNEKMQVKGGSLKHKMRKRHGVKRHKDDCLCAICVMMRRRQEREESAQIEDQIGTSYSHLAQEVKPEEPSPGESPYGENTSSNMDNSPGPDADADLEEKVEEVKLEVTKQLYSPIQEKQEEEEKGNEMDMQTKGGVEMSGRSQPGERSGEEHSRDYPTHMVESGGDMQQQVDAQTEETSMQHELETVAVEQQKLKELSDKRQKAKMYENLRRFQNPMLLKLCGTLFPDNHKSVWSGPHSLARRPDLGRSSQSKRIRASIPRCPKSSKLIFDITAGKRKREPRIEDSYSHPSLFRPPRRRAFGLG</sequence>
<feature type="region of interest" description="Disordered" evidence="3">
    <location>
        <begin position="435"/>
        <end position="506"/>
    </location>
</feature>
<feature type="compositionally biased region" description="Acidic residues" evidence="3">
    <location>
        <begin position="41"/>
        <end position="50"/>
    </location>
</feature>
<feature type="compositionally biased region" description="Basic and acidic residues" evidence="3">
    <location>
        <begin position="472"/>
        <end position="482"/>
    </location>
</feature>
<dbReference type="PROSITE" id="PS50014">
    <property type="entry name" value="BROMODOMAIN_2"/>
    <property type="match status" value="1"/>
</dbReference>
<feature type="region of interest" description="Disordered" evidence="3">
    <location>
        <begin position="321"/>
        <end position="344"/>
    </location>
</feature>
<keyword evidence="6" id="KW-1185">Reference proteome</keyword>
<evidence type="ECO:0000313" key="6">
    <source>
        <dbReference type="Proteomes" id="UP000306102"/>
    </source>
</evidence>
<feature type="compositionally biased region" description="Polar residues" evidence="3">
    <location>
        <begin position="491"/>
        <end position="503"/>
    </location>
</feature>
<proteinExistence type="predicted"/>
<dbReference type="Gene3D" id="1.20.920.10">
    <property type="entry name" value="Bromodomain-like"/>
    <property type="match status" value="1"/>
</dbReference>
<feature type="region of interest" description="Disordered" evidence="3">
    <location>
        <begin position="561"/>
        <end position="581"/>
    </location>
</feature>
<keyword evidence="1 2" id="KW-0103">Bromodomain</keyword>
<dbReference type="SUPFAM" id="SSF47370">
    <property type="entry name" value="Bromodomain"/>
    <property type="match status" value="1"/>
</dbReference>
<feature type="compositionally biased region" description="Basic residues" evidence="3">
    <location>
        <begin position="1"/>
        <end position="14"/>
    </location>
</feature>
<gene>
    <name evidence="5" type="ORF">TEA_011345</name>
</gene>
<name>A0A4S4DLC9_CAMSN</name>
<accession>A0A4S4DLC9</accession>
<feature type="compositionally biased region" description="Polar residues" evidence="3">
    <location>
        <begin position="96"/>
        <end position="125"/>
    </location>
</feature>
<evidence type="ECO:0000256" key="2">
    <source>
        <dbReference type="PROSITE-ProRule" id="PRU00035"/>
    </source>
</evidence>
<dbReference type="PANTHER" id="PTHR47809">
    <property type="entry name" value="DNA-BINDING BROMODOMAIN-CONTAINING PROTEIN"/>
    <property type="match status" value="1"/>
</dbReference>
<dbReference type="PANTHER" id="PTHR47809:SF2">
    <property type="entry name" value="DNA-BINDING BROMODOMAIN-CONTAINING PROTEIN"/>
    <property type="match status" value="1"/>
</dbReference>
<dbReference type="Proteomes" id="UP000306102">
    <property type="component" value="Unassembled WGS sequence"/>
</dbReference>
<evidence type="ECO:0000256" key="3">
    <source>
        <dbReference type="SAM" id="MobiDB-lite"/>
    </source>
</evidence>
<feature type="region of interest" description="Disordered" evidence="3">
    <location>
        <begin position="385"/>
        <end position="420"/>
    </location>
</feature>
<feature type="region of interest" description="Disordered" evidence="3">
    <location>
        <begin position="1"/>
        <end position="20"/>
    </location>
</feature>
<dbReference type="PRINTS" id="PR00503">
    <property type="entry name" value="BROMODOMAIN"/>
</dbReference>
<feature type="compositionally biased region" description="Polar residues" evidence="3">
    <location>
        <begin position="133"/>
        <end position="148"/>
    </location>
</feature>